<comment type="subcellular location">
    <subcellularLocation>
        <location evidence="1">Cell envelope</location>
    </subcellularLocation>
</comment>
<keyword evidence="6" id="KW-0472">Membrane</keyword>
<accession>A0A450V1R0</accession>
<evidence type="ECO:0000256" key="2">
    <source>
        <dbReference type="ARBA" id="ARBA00022737"/>
    </source>
</evidence>
<dbReference type="SUPFAM" id="SSF48452">
    <property type="entry name" value="TPR-like"/>
    <property type="match status" value="1"/>
</dbReference>
<gene>
    <name evidence="8" type="ORF">BECKLFY1418B_GA0070995_11276</name>
</gene>
<evidence type="ECO:0000259" key="7">
    <source>
        <dbReference type="Pfam" id="PF23914"/>
    </source>
</evidence>
<dbReference type="Gene3D" id="1.25.40.10">
    <property type="entry name" value="Tetratricopeptide repeat domain"/>
    <property type="match status" value="1"/>
</dbReference>
<dbReference type="GO" id="GO:0030313">
    <property type="term" value="C:cell envelope"/>
    <property type="evidence" value="ECO:0007669"/>
    <property type="project" value="UniProtKB-SubCell"/>
</dbReference>
<keyword evidence="6" id="KW-0812">Transmembrane</keyword>
<dbReference type="InterPro" id="IPR056413">
    <property type="entry name" value="TPR_CcmH_CycH"/>
</dbReference>
<reference evidence="8" key="1">
    <citation type="submission" date="2019-02" db="EMBL/GenBank/DDBJ databases">
        <authorList>
            <person name="Gruber-Vodicka R. H."/>
            <person name="Seah K. B. B."/>
        </authorList>
    </citation>
    <scope>NUCLEOTIDE SEQUENCE</scope>
    <source>
        <strain evidence="8">BECK_M7</strain>
    </source>
</reference>
<keyword evidence="3" id="KW-0201">Cytochrome c-type biogenesis</keyword>
<evidence type="ECO:0000256" key="3">
    <source>
        <dbReference type="ARBA" id="ARBA00022748"/>
    </source>
</evidence>
<dbReference type="InterPro" id="IPR017560">
    <property type="entry name" value="Cyt_c_biogenesis_CcmI"/>
</dbReference>
<protein>
    <submittedName>
        <fullName evidence="8">Cytochrome c-type biogenesis protein CcmH</fullName>
    </submittedName>
</protein>
<dbReference type="InterPro" id="IPR051263">
    <property type="entry name" value="C-type_cytochrome_biogenesis"/>
</dbReference>
<dbReference type="PROSITE" id="PS50005">
    <property type="entry name" value="TPR"/>
    <property type="match status" value="1"/>
</dbReference>
<dbReference type="AlphaFoldDB" id="A0A450V1R0"/>
<evidence type="ECO:0000256" key="4">
    <source>
        <dbReference type="ARBA" id="ARBA00022803"/>
    </source>
</evidence>
<dbReference type="GO" id="GO:0017004">
    <property type="term" value="P:cytochrome complex assembly"/>
    <property type="evidence" value="ECO:0007669"/>
    <property type="project" value="UniProtKB-KW"/>
</dbReference>
<evidence type="ECO:0000256" key="6">
    <source>
        <dbReference type="SAM" id="Phobius"/>
    </source>
</evidence>
<dbReference type="NCBIfam" id="TIGR03142">
    <property type="entry name" value="cytochro_ccmI"/>
    <property type="match status" value="1"/>
</dbReference>
<keyword evidence="6" id="KW-1133">Transmembrane helix</keyword>
<name>A0A450V1R0_9GAMM</name>
<keyword evidence="4 5" id="KW-0802">TPR repeat</keyword>
<dbReference type="PANTHER" id="PTHR47870:SF1">
    <property type="entry name" value="CYTOCHROME C-TYPE BIOGENESIS PROTEIN CCMH"/>
    <property type="match status" value="1"/>
</dbReference>
<dbReference type="EMBL" id="CAADFF010000127">
    <property type="protein sequence ID" value="VFJ98737.1"/>
    <property type="molecule type" value="Genomic_DNA"/>
</dbReference>
<sequence>MIGTFLSITTVMTGIGLAFVLPTMLGGSRRVAYDRALLNAAIHRERLLELEQQHRDKRIDDAEFARFRNEIRQSALSDLEGNGAPTARQGGTRSGKLLAVFIAIALPAVAFGLYFQLGNPALLVAPTKLAAPEIGHRSVDGSPKQPSVEEMVARLASRLREAPDDPEGWLMLGRSYVMLGRLEEARASLAEAFQRWPNNPEILVSYAKLLARDNDGGLEGKPFDLIESALRIDPDYPPALWLAGIAAYQRKQYANAVRYWEALQKKGGIGEQEQEVLAEFLGEARRMMASQGGSDRSR</sequence>
<evidence type="ECO:0000313" key="8">
    <source>
        <dbReference type="EMBL" id="VFJ98737.1"/>
    </source>
</evidence>
<proteinExistence type="predicted"/>
<evidence type="ECO:0000256" key="5">
    <source>
        <dbReference type="PROSITE-ProRule" id="PRU00339"/>
    </source>
</evidence>
<feature type="transmembrane region" description="Helical" evidence="6">
    <location>
        <begin position="6"/>
        <end position="25"/>
    </location>
</feature>
<feature type="domain" description="Cytochrome c-type biogenesis protein H TPR" evidence="7">
    <location>
        <begin position="131"/>
        <end position="265"/>
    </location>
</feature>
<dbReference type="PANTHER" id="PTHR47870">
    <property type="entry name" value="CYTOCHROME C-TYPE BIOGENESIS PROTEIN CCMH"/>
    <property type="match status" value="1"/>
</dbReference>
<evidence type="ECO:0000256" key="1">
    <source>
        <dbReference type="ARBA" id="ARBA00004196"/>
    </source>
</evidence>
<keyword evidence="2" id="KW-0677">Repeat</keyword>
<organism evidence="8">
    <name type="scientific">Candidatus Kentrum sp. LFY</name>
    <dbReference type="NCBI Taxonomy" id="2126342"/>
    <lineage>
        <taxon>Bacteria</taxon>
        <taxon>Pseudomonadati</taxon>
        <taxon>Pseudomonadota</taxon>
        <taxon>Gammaproteobacteria</taxon>
        <taxon>Candidatus Kentrum</taxon>
    </lineage>
</organism>
<dbReference type="InterPro" id="IPR019734">
    <property type="entry name" value="TPR_rpt"/>
</dbReference>
<feature type="repeat" description="TPR" evidence="5">
    <location>
        <begin position="166"/>
        <end position="199"/>
    </location>
</feature>
<dbReference type="Pfam" id="PF23914">
    <property type="entry name" value="TPR_CcmH_CycH"/>
    <property type="match status" value="1"/>
</dbReference>
<feature type="transmembrane region" description="Helical" evidence="6">
    <location>
        <begin position="97"/>
        <end position="117"/>
    </location>
</feature>
<dbReference type="InterPro" id="IPR011990">
    <property type="entry name" value="TPR-like_helical_dom_sf"/>
</dbReference>